<keyword evidence="4" id="KW-0620">Polyamine biosynthesis</keyword>
<dbReference type="InterPro" id="IPR029066">
    <property type="entry name" value="PLP-binding_barrel"/>
</dbReference>
<dbReference type="AlphaFoldDB" id="V5GTY5"/>
<evidence type="ECO:0000256" key="1">
    <source>
        <dbReference type="ARBA" id="ARBA00001933"/>
    </source>
</evidence>
<dbReference type="EC" id="4.1.1.17" evidence="7"/>
<evidence type="ECO:0000259" key="13">
    <source>
        <dbReference type="Pfam" id="PF00278"/>
    </source>
</evidence>
<evidence type="ECO:0000256" key="10">
    <source>
        <dbReference type="ARBA" id="ARBA00049127"/>
    </source>
</evidence>
<dbReference type="PANTHER" id="PTHR11482:SF6">
    <property type="entry name" value="ORNITHINE DECARBOXYLASE 1-RELATED"/>
    <property type="match status" value="1"/>
</dbReference>
<dbReference type="GO" id="GO:0005737">
    <property type="term" value="C:cytoplasm"/>
    <property type="evidence" value="ECO:0007669"/>
    <property type="project" value="TreeGrafter"/>
</dbReference>
<dbReference type="Gene3D" id="3.20.20.10">
    <property type="entry name" value="Alanine racemase"/>
    <property type="match status" value="1"/>
</dbReference>
<keyword evidence="3 11" id="KW-0663">Pyridoxal phosphate</keyword>
<organism evidence="15">
    <name type="scientific">Anoplophora glabripennis</name>
    <name type="common">Asian longhorn beetle</name>
    <name type="synonym">Anoplophora nobilis</name>
    <dbReference type="NCBI Taxonomy" id="217634"/>
    <lineage>
        <taxon>Eukaryota</taxon>
        <taxon>Metazoa</taxon>
        <taxon>Ecdysozoa</taxon>
        <taxon>Arthropoda</taxon>
        <taxon>Hexapoda</taxon>
        <taxon>Insecta</taxon>
        <taxon>Pterygota</taxon>
        <taxon>Neoptera</taxon>
        <taxon>Endopterygota</taxon>
        <taxon>Coleoptera</taxon>
        <taxon>Polyphaga</taxon>
        <taxon>Cucujiformia</taxon>
        <taxon>Chrysomeloidea</taxon>
        <taxon>Cerambycidae</taxon>
        <taxon>Lamiinae</taxon>
        <taxon>Lamiini</taxon>
        <taxon>Anoplophora</taxon>
    </lineage>
</organism>
<dbReference type="SUPFAM" id="SSF51419">
    <property type="entry name" value="PLP-binding barrel"/>
    <property type="match status" value="1"/>
</dbReference>
<dbReference type="InterPro" id="IPR022653">
    <property type="entry name" value="De-COase2_pyr-phos_BS"/>
</dbReference>
<comment type="subunit">
    <text evidence="9">Homodimer. Only the dimer is catalytically active, as the active sites are constructed of residues from both monomers.</text>
</comment>
<dbReference type="InterPro" id="IPR000183">
    <property type="entry name" value="Orn/DAP/Arg_de-COase"/>
</dbReference>
<dbReference type="Gene3D" id="2.40.37.10">
    <property type="entry name" value="Lyase, Ornithine Decarboxylase, Chain A, domain 1"/>
    <property type="match status" value="1"/>
</dbReference>
<evidence type="ECO:0000256" key="12">
    <source>
        <dbReference type="RuleBase" id="RU003737"/>
    </source>
</evidence>
<evidence type="ECO:0000313" key="15">
    <source>
        <dbReference type="EMBL" id="JAB65102.1"/>
    </source>
</evidence>
<evidence type="ECO:0000256" key="8">
    <source>
        <dbReference type="ARBA" id="ARBA00037173"/>
    </source>
</evidence>
<comment type="function">
    <text evidence="8">Catalyzes the first and rate-limiting step of polyamine biosynthesis that converts ornithine into putrescine, which is the precursor for the polyamines, spermidine and spermine. Polyamines are essential for cell proliferation and are implicated in cellular processes, ranging from DNA replication to apoptosis.</text>
</comment>
<dbReference type="InterPro" id="IPR009006">
    <property type="entry name" value="Ala_racemase/Decarboxylase_C"/>
</dbReference>
<dbReference type="GO" id="GO:0033387">
    <property type="term" value="P:putrescine biosynthetic process from arginine, via ornithine"/>
    <property type="evidence" value="ECO:0007669"/>
    <property type="project" value="TreeGrafter"/>
</dbReference>
<dbReference type="FunFam" id="2.40.37.10:FF:000005">
    <property type="entry name" value="Ornithine decarboxylase"/>
    <property type="match status" value="1"/>
</dbReference>
<feature type="modified residue" description="N6-(pyridoxal phosphate)lysine" evidence="11">
    <location>
        <position position="65"/>
    </location>
</feature>
<dbReference type="PRINTS" id="PR01182">
    <property type="entry name" value="ORNDCRBXLASE"/>
</dbReference>
<dbReference type="PRINTS" id="PR01179">
    <property type="entry name" value="ODADCRBXLASE"/>
</dbReference>
<evidence type="ECO:0000256" key="5">
    <source>
        <dbReference type="ARBA" id="ARBA00023239"/>
    </source>
</evidence>
<dbReference type="FunFam" id="3.20.20.10:FF:000005">
    <property type="entry name" value="Ornithine decarboxylase"/>
    <property type="match status" value="1"/>
</dbReference>
<reference evidence="15" key="1">
    <citation type="submission" date="2013-07" db="EMBL/GenBank/DDBJ databases">
        <title>Midgut Transcriptome Profiling of Anoplphora glabripennis, a Lignocellulose Degrading, Wood-Boring Cerambycid.</title>
        <authorList>
            <person name="Scully E.D."/>
            <person name="Hoover K."/>
            <person name="Carlson J.E."/>
            <person name="Tien M."/>
            <person name="Geib S.M."/>
        </authorList>
    </citation>
    <scope>NUCLEOTIDE SEQUENCE</scope>
</reference>
<sequence length="469" mass="52728">MKIVNSEENVHILDSQENVWSVIRDIAYNTNQEEAFYICDVGDLVRKHKIWKTKLPRVEPHYAVKCNDSMTVLEVLNTLGAGFDCASKAEINKVLSLDVRPNRIIFANPAKPASHIRHAASVGVSRMTFDNEMELHKVKKLYPDAEMVIRIRSDALEARCPLGMKFGCNPVTEAPELLRIARSLDINVIGVSFHVGSGCGEPQAFRRAIAASRDVFDYASTLGYQFHLLDIGGGYPGGRDTSIDEIAEIINAALDDYFPDPCVQVISEPGRFYVTSAYTLACNIYSIRKVVETDPETGKTRNTHNMYYINDGVYGSFNCILYDQQVIKPHPLKEYPGAKYRSSSIWGPTCDSLDQVVENIMLPEMKIGDWLVFEDMGAYTLPVASPFNGFPIPKVHVIAEESIWVLLKDLLTLSDDHFQMLKVPSKNKEEDYSNYTLPSFPIRIEIPRCNDSSMLGEYVLDYSNVLSVE</sequence>
<dbReference type="Pfam" id="PF02784">
    <property type="entry name" value="Orn_Arg_deC_N"/>
    <property type="match status" value="1"/>
</dbReference>
<proteinExistence type="inferred from homology"/>
<evidence type="ECO:0000256" key="4">
    <source>
        <dbReference type="ARBA" id="ARBA00023115"/>
    </source>
</evidence>
<protein>
    <recommendedName>
        <fullName evidence="7">ornithine decarboxylase</fullName>
        <ecNumber evidence="7">4.1.1.17</ecNumber>
    </recommendedName>
</protein>
<gene>
    <name evidence="15" type="primary">DCOR</name>
</gene>
<comment type="similarity">
    <text evidence="2 12">Belongs to the Orn/Lys/Arg decarboxylase class-II family.</text>
</comment>
<evidence type="ECO:0000256" key="3">
    <source>
        <dbReference type="ARBA" id="ARBA00022898"/>
    </source>
</evidence>
<dbReference type="SUPFAM" id="SSF50621">
    <property type="entry name" value="Alanine racemase C-terminal domain-like"/>
    <property type="match status" value="1"/>
</dbReference>
<evidence type="ECO:0000259" key="14">
    <source>
        <dbReference type="Pfam" id="PF02784"/>
    </source>
</evidence>
<evidence type="ECO:0000256" key="9">
    <source>
        <dbReference type="ARBA" id="ARBA00046672"/>
    </source>
</evidence>
<dbReference type="CDD" id="cd00622">
    <property type="entry name" value="PLPDE_III_ODC"/>
    <property type="match status" value="1"/>
</dbReference>
<dbReference type="InterPro" id="IPR002433">
    <property type="entry name" value="Orn_de-COase"/>
</dbReference>
<dbReference type="PROSITE" id="PS00878">
    <property type="entry name" value="ODR_DC_2_1"/>
    <property type="match status" value="1"/>
</dbReference>
<dbReference type="InterPro" id="IPR022643">
    <property type="entry name" value="De-COase2_C"/>
</dbReference>
<keyword evidence="5" id="KW-0456">Lyase</keyword>
<dbReference type="Pfam" id="PF00278">
    <property type="entry name" value="Orn_DAP_Arg_deC"/>
    <property type="match status" value="1"/>
</dbReference>
<dbReference type="PANTHER" id="PTHR11482">
    <property type="entry name" value="ARGININE/DIAMINOPIMELATE/ORNITHINE DECARBOXYLASE"/>
    <property type="match status" value="1"/>
</dbReference>
<feature type="domain" description="Orn/DAP/Arg decarboxylase 2 N-terminal" evidence="14">
    <location>
        <begin position="42"/>
        <end position="274"/>
    </location>
</feature>
<feature type="active site" description="Proton donor" evidence="11">
    <location>
        <position position="350"/>
    </location>
</feature>
<comment type="cofactor">
    <cofactor evidence="1 11">
        <name>pyridoxal 5'-phosphate</name>
        <dbReference type="ChEBI" id="CHEBI:597326"/>
    </cofactor>
</comment>
<dbReference type="EMBL" id="GALX01003364">
    <property type="protein sequence ID" value="JAB65102.1"/>
    <property type="molecule type" value="Transcribed_RNA"/>
</dbReference>
<feature type="domain" description="Orn/DAP/Arg decarboxylase 2 C-terminal" evidence="13">
    <location>
        <begin position="37"/>
        <end position="377"/>
    </location>
</feature>
<accession>V5GTY5</accession>
<dbReference type="InterPro" id="IPR022644">
    <property type="entry name" value="De-COase2_N"/>
</dbReference>
<evidence type="ECO:0000256" key="6">
    <source>
        <dbReference type="ARBA" id="ARBA00034115"/>
    </source>
</evidence>
<evidence type="ECO:0000256" key="7">
    <source>
        <dbReference type="ARBA" id="ARBA00034138"/>
    </source>
</evidence>
<comment type="catalytic activity">
    <reaction evidence="10">
        <text>L-ornithine + H(+) = putrescine + CO2</text>
        <dbReference type="Rhea" id="RHEA:22964"/>
        <dbReference type="ChEBI" id="CHEBI:15378"/>
        <dbReference type="ChEBI" id="CHEBI:16526"/>
        <dbReference type="ChEBI" id="CHEBI:46911"/>
        <dbReference type="ChEBI" id="CHEBI:326268"/>
        <dbReference type="EC" id="4.1.1.17"/>
    </reaction>
</comment>
<evidence type="ECO:0000256" key="11">
    <source>
        <dbReference type="PIRSR" id="PIRSR600183-50"/>
    </source>
</evidence>
<evidence type="ECO:0000256" key="2">
    <source>
        <dbReference type="ARBA" id="ARBA00008872"/>
    </source>
</evidence>
<name>V5GTY5_ANOGL</name>
<comment type="pathway">
    <text evidence="6">Amine and polyamine biosynthesis; putrescine biosynthesis via L-ornithine pathway; putrescine from L-ornithine: step 1/1.</text>
</comment>
<dbReference type="GO" id="GO:0004586">
    <property type="term" value="F:ornithine decarboxylase activity"/>
    <property type="evidence" value="ECO:0007669"/>
    <property type="project" value="UniProtKB-EC"/>
</dbReference>